<dbReference type="AlphaFoldDB" id="A0A7W9YU47"/>
<dbReference type="RefSeq" id="WP_077549450.1">
    <property type="nucleotide sequence ID" value="NZ_JACHEJ010000001.1"/>
</dbReference>
<organism evidence="1 2">
    <name type="scientific">Pseudorhizobium flavum</name>
    <dbReference type="NCBI Taxonomy" id="1335061"/>
    <lineage>
        <taxon>Bacteria</taxon>
        <taxon>Pseudomonadati</taxon>
        <taxon>Pseudomonadota</taxon>
        <taxon>Alphaproteobacteria</taxon>
        <taxon>Hyphomicrobiales</taxon>
        <taxon>Rhizobiaceae</taxon>
        <taxon>Rhizobium/Agrobacterium group</taxon>
        <taxon>Pseudorhizobium</taxon>
    </lineage>
</organism>
<comment type="caution">
    <text evidence="1">The sequence shown here is derived from an EMBL/GenBank/DDBJ whole genome shotgun (WGS) entry which is preliminary data.</text>
</comment>
<sequence length="265" mass="29333">MSSKRKNQPTKRRIEHLYGTTAGDVTSLSISVDPSTGEFKFNQPMENAYSQVSYDRPKGPKVLTRIPQSAVSMSFDAKDALSKHYDHTIAVDTNTRLIEGHEVSVTAVVSFKEAPPPEGADAYWKLDIPFCWEFIDLKTDKKENLGWVAALEELLYRGIIKQGERVGMVVDSDLGNIPAINARQVPVFDATYLPVGVQLIYGSADTGSENVVNRVLQAADSAANQVLDVIQNGDVEFNKCDQPTKWYSGYRIINADVVQTGDIKF</sequence>
<dbReference type="EMBL" id="JACHEJ010000001">
    <property type="protein sequence ID" value="MBB6178305.1"/>
    <property type="molecule type" value="Genomic_DNA"/>
</dbReference>
<evidence type="ECO:0000313" key="1">
    <source>
        <dbReference type="EMBL" id="MBB6178305.1"/>
    </source>
</evidence>
<gene>
    <name evidence="1" type="ORF">HNQ75_000248</name>
</gene>
<protein>
    <submittedName>
        <fullName evidence="1">Uncharacterized protein</fullName>
    </submittedName>
</protein>
<dbReference type="Proteomes" id="UP000535501">
    <property type="component" value="Unassembled WGS sequence"/>
</dbReference>
<evidence type="ECO:0000313" key="2">
    <source>
        <dbReference type="Proteomes" id="UP000535501"/>
    </source>
</evidence>
<accession>A0A7W9YU47</accession>
<name>A0A7W9YU47_9HYPH</name>
<reference evidence="1 2" key="1">
    <citation type="submission" date="2020-08" db="EMBL/GenBank/DDBJ databases">
        <title>Genomic Encyclopedia of Type Strains, Phase IV (KMG-IV): sequencing the most valuable type-strain genomes for metagenomic binning, comparative biology and taxonomic classification.</title>
        <authorList>
            <person name="Goeker M."/>
        </authorList>
    </citation>
    <scope>NUCLEOTIDE SEQUENCE [LARGE SCALE GENOMIC DNA]</scope>
    <source>
        <strain evidence="1 2">DSM 102134</strain>
    </source>
</reference>
<keyword evidence="2" id="KW-1185">Reference proteome</keyword>
<proteinExistence type="predicted"/>